<dbReference type="AlphaFoldDB" id="A0A182FF20"/>
<name>A0A182FF20_ANOAL</name>
<dbReference type="PANTHER" id="PTHR45842">
    <property type="entry name" value="SYNAPTIC ADHESION-LIKE MOLECULE SALM"/>
    <property type="match status" value="1"/>
</dbReference>
<keyword evidence="2" id="KW-0325">Glycoprotein</keyword>
<dbReference type="Gene3D" id="3.80.10.10">
    <property type="entry name" value="Ribonuclease Inhibitor"/>
    <property type="match status" value="1"/>
</dbReference>
<proteinExistence type="predicted"/>
<dbReference type="EnsemblMetazoa" id="AALB005111-RA">
    <property type="protein sequence ID" value="AALB005111-PA"/>
    <property type="gene ID" value="AALB005111"/>
</dbReference>
<evidence type="ECO:0000313" key="3">
    <source>
        <dbReference type="EnsemblMetazoa" id="AALB005111-PA"/>
    </source>
</evidence>
<dbReference type="VEuPathDB" id="VectorBase:AALB20_030251"/>
<dbReference type="Proteomes" id="UP000069272">
    <property type="component" value="Chromosome 3L"/>
</dbReference>
<dbReference type="VEuPathDB" id="VectorBase:AALB005111"/>
<evidence type="ECO:0000256" key="1">
    <source>
        <dbReference type="ARBA" id="ARBA00022729"/>
    </source>
</evidence>
<accession>A0A182FF20</accession>
<dbReference type="InterPro" id="IPR032675">
    <property type="entry name" value="LRR_dom_sf"/>
</dbReference>
<evidence type="ECO:0000256" key="2">
    <source>
        <dbReference type="ARBA" id="ARBA00023180"/>
    </source>
</evidence>
<dbReference type="STRING" id="7167.A0A182FF20"/>
<evidence type="ECO:0000313" key="4">
    <source>
        <dbReference type="Proteomes" id="UP000069272"/>
    </source>
</evidence>
<protein>
    <submittedName>
        <fullName evidence="3">Uncharacterized protein</fullName>
    </submittedName>
</protein>
<organism evidence="3 4">
    <name type="scientific">Anopheles albimanus</name>
    <name type="common">New world malaria mosquito</name>
    <dbReference type="NCBI Taxonomy" id="7167"/>
    <lineage>
        <taxon>Eukaryota</taxon>
        <taxon>Metazoa</taxon>
        <taxon>Ecdysozoa</taxon>
        <taxon>Arthropoda</taxon>
        <taxon>Hexapoda</taxon>
        <taxon>Insecta</taxon>
        <taxon>Pterygota</taxon>
        <taxon>Neoptera</taxon>
        <taxon>Endopterygota</taxon>
        <taxon>Diptera</taxon>
        <taxon>Nematocera</taxon>
        <taxon>Culicoidea</taxon>
        <taxon>Culicidae</taxon>
        <taxon>Anophelinae</taxon>
        <taxon>Anopheles</taxon>
    </lineage>
</organism>
<dbReference type="PANTHER" id="PTHR45842:SF12">
    <property type="entry name" value="KEKKON 5, ISOFORM A"/>
    <property type="match status" value="1"/>
</dbReference>
<keyword evidence="4" id="KW-1185">Reference proteome</keyword>
<dbReference type="InterPro" id="IPR050467">
    <property type="entry name" value="LRFN"/>
</dbReference>
<keyword evidence="1" id="KW-0732">Signal</keyword>
<reference evidence="3 4" key="1">
    <citation type="journal article" date="2017" name="G3 (Bethesda)">
        <title>The Physical Genome Mapping of Anopheles albimanus Corrected Scaffold Misassemblies and Identified Interarm Rearrangements in Genus Anopheles.</title>
        <authorList>
            <person name="Artemov G.N."/>
            <person name="Peery A.N."/>
            <person name="Jiang X."/>
            <person name="Tu Z."/>
            <person name="Stegniy V.N."/>
            <person name="Sharakhova M.V."/>
            <person name="Sharakhov I.V."/>
        </authorList>
    </citation>
    <scope>NUCLEOTIDE SEQUENCE [LARGE SCALE GENOMIC DNA]</scope>
    <source>
        <strain evidence="3 4">ALBI9_A</strain>
    </source>
</reference>
<reference evidence="3" key="2">
    <citation type="submission" date="2022-08" db="UniProtKB">
        <authorList>
            <consortium name="EnsemblMetazoa"/>
        </authorList>
    </citation>
    <scope>IDENTIFICATION</scope>
    <source>
        <strain evidence="3">STECLA/ALBI9_A</strain>
    </source>
</reference>
<dbReference type="SUPFAM" id="SSF52058">
    <property type="entry name" value="L domain-like"/>
    <property type="match status" value="1"/>
</dbReference>
<sequence>MHLRRLTLVYGWIVLQASTTDARPSKASTALPCVYIGQLCTYDVLNFSSDAIGRLRALQLINSSLIQVEVKRLISPRPDGELLQFFSYFTDYLHYTTYYETVLRIPAECELQALEVKSARQLQMIAVFGSNAHLRLLIISIAAMRRIPRSLQNLSALTHFVATDGQLELVNLEAFRSLANLVTVVLKANKIRVLEISTDPELNVAVQDLVLSYNELEFVDMEFFVPLRRLKFVDLHSNRIKQIVKR</sequence>